<dbReference type="EMBL" id="CP083974">
    <property type="protein sequence ID" value="UZF46333.1"/>
    <property type="molecule type" value="Genomic_DNA"/>
</dbReference>
<evidence type="ECO:0000313" key="2">
    <source>
        <dbReference type="EMBL" id="UZF46333.1"/>
    </source>
</evidence>
<dbReference type="AlphaFoldDB" id="A0AA46WXR5"/>
<reference evidence="2 3" key="1">
    <citation type="journal article" date="2021" name="Front. Microbiol.">
        <title>Bacterial Transformation of Aromatic Monomers in Softwood Black Liquor.</title>
        <authorList>
            <person name="Navas L.E."/>
            <person name="Dexter G."/>
            <person name="Liu J."/>
            <person name="Levy-Booth D."/>
            <person name="Cho M."/>
            <person name="Jang S.K."/>
            <person name="Mansfield S.D."/>
            <person name="Renneckar S."/>
            <person name="Mohn W.W."/>
            <person name="Eltis L.D."/>
        </authorList>
    </citation>
    <scope>NUCLEOTIDE SEQUENCE [LARGE SCALE GENOMIC DNA]</scope>
    <source>
        <strain evidence="2 3">GD02</strain>
    </source>
</reference>
<name>A0AA46WXR5_RHORH</name>
<feature type="signal peptide" evidence="1">
    <location>
        <begin position="1"/>
        <end position="21"/>
    </location>
</feature>
<proteinExistence type="predicted"/>
<sequence length="141" mass="14188">MARLARVIGACAFAVATSALATPGVAAAEVTVPFQINPASYGNPSGSFDVPPSRCAVRIGETEGSVTVTGSKPEGWGCLIYAQVDWLNLTTGASGTARMSDGLNGFPPEATLATGSGQVALVLHPLPGPPMTPGFATFTVP</sequence>
<keyword evidence="1" id="KW-0732">Signal</keyword>
<dbReference type="RefSeq" id="WP_080968177.1">
    <property type="nucleotide sequence ID" value="NZ_CBJNPB010000154.1"/>
</dbReference>
<gene>
    <name evidence="2" type="ORF">KUM34_006560</name>
</gene>
<evidence type="ECO:0008006" key="4">
    <source>
        <dbReference type="Google" id="ProtNLM"/>
    </source>
</evidence>
<evidence type="ECO:0000313" key="3">
    <source>
        <dbReference type="Proteomes" id="UP001162740"/>
    </source>
</evidence>
<protein>
    <recommendedName>
        <fullName evidence="4">Secreted protein</fullName>
    </recommendedName>
</protein>
<accession>A0AA46WXR5</accession>
<evidence type="ECO:0000256" key="1">
    <source>
        <dbReference type="SAM" id="SignalP"/>
    </source>
</evidence>
<feature type="chain" id="PRO_5041204918" description="Secreted protein" evidence="1">
    <location>
        <begin position="22"/>
        <end position="141"/>
    </location>
</feature>
<dbReference type="Proteomes" id="UP001162740">
    <property type="component" value="Chromosome"/>
</dbReference>
<organism evidence="2 3">
    <name type="scientific">Rhodococcus rhodochrous</name>
    <dbReference type="NCBI Taxonomy" id="1829"/>
    <lineage>
        <taxon>Bacteria</taxon>
        <taxon>Bacillati</taxon>
        <taxon>Actinomycetota</taxon>
        <taxon>Actinomycetes</taxon>
        <taxon>Mycobacteriales</taxon>
        <taxon>Nocardiaceae</taxon>
        <taxon>Rhodococcus</taxon>
    </lineage>
</organism>